<organism evidence="2 3">
    <name type="scientific">Nocardioides marinisabuli</name>
    <dbReference type="NCBI Taxonomy" id="419476"/>
    <lineage>
        <taxon>Bacteria</taxon>
        <taxon>Bacillati</taxon>
        <taxon>Actinomycetota</taxon>
        <taxon>Actinomycetes</taxon>
        <taxon>Propionibacteriales</taxon>
        <taxon>Nocardioidaceae</taxon>
        <taxon>Nocardioides</taxon>
    </lineage>
</organism>
<evidence type="ECO:0000313" key="2">
    <source>
        <dbReference type="EMBL" id="NYD57666.1"/>
    </source>
</evidence>
<keyword evidence="1" id="KW-1133">Transmembrane helix</keyword>
<gene>
    <name evidence="2" type="ORF">BKA08_001904</name>
</gene>
<keyword evidence="3" id="KW-1185">Reference proteome</keyword>
<evidence type="ECO:0000313" key="3">
    <source>
        <dbReference type="Proteomes" id="UP000516957"/>
    </source>
</evidence>
<keyword evidence="1" id="KW-0812">Transmembrane</keyword>
<dbReference type="EMBL" id="JACCBE010000001">
    <property type="protein sequence ID" value="NYD57666.1"/>
    <property type="molecule type" value="Genomic_DNA"/>
</dbReference>
<evidence type="ECO:0000256" key="1">
    <source>
        <dbReference type="SAM" id="Phobius"/>
    </source>
</evidence>
<reference evidence="2 3" key="1">
    <citation type="submission" date="2020-07" db="EMBL/GenBank/DDBJ databases">
        <title>Sequencing the genomes of 1000 actinobacteria strains.</title>
        <authorList>
            <person name="Klenk H.-P."/>
        </authorList>
    </citation>
    <scope>NUCLEOTIDE SEQUENCE [LARGE SCALE GENOMIC DNA]</scope>
    <source>
        <strain evidence="2 3">DSM 18965</strain>
    </source>
</reference>
<feature type="transmembrane region" description="Helical" evidence="1">
    <location>
        <begin position="12"/>
        <end position="37"/>
    </location>
</feature>
<name>A0A7Y9JQX1_9ACTN</name>
<comment type="caution">
    <text evidence="2">The sequence shown here is derived from an EMBL/GenBank/DDBJ whole genome shotgun (WGS) entry which is preliminary data.</text>
</comment>
<dbReference type="AlphaFoldDB" id="A0A7Y9JQX1"/>
<accession>A0A7Y9JQX1</accession>
<proteinExistence type="predicted"/>
<dbReference type="RefSeq" id="WP_179615398.1">
    <property type="nucleotide sequence ID" value="NZ_CP059163.1"/>
</dbReference>
<dbReference type="Proteomes" id="UP000516957">
    <property type="component" value="Unassembled WGS sequence"/>
</dbReference>
<protein>
    <recommendedName>
        <fullName evidence="4">Type 4 fimbrial biogenesis protein PilX N-terminal domain-containing protein</fullName>
    </recommendedName>
</protein>
<evidence type="ECO:0008006" key="4">
    <source>
        <dbReference type="Google" id="ProtNLM"/>
    </source>
</evidence>
<sequence>MRHPEKVPRDQGAALVLTLFATTLVMIVGTTILSITVNDLRSARLSRDSAAALDSAEAGVAQLAAHVRTYGISSLGCGPTECTGYAAEAAPVSVALEGGRRYEIWVEPVAPLPTHNPGVYLVHSTGRAGDGVRELEVEITVGTQPIGLPLAIFARSVDGGGDATVTRESIISTGCVFSRRQIKTEGVDVAFGIDAAVHSAQYVSTSNGNNRSCGPTSGAVHRNGACNTEFPWDQSVQGGSLAGRAGCAPAHAVEAYYGTKEYDGDADPDVVGSKVKNEASLRRLFGIPDQPFTDAQLDNLRAMAEETGTYFDRAGYTPSEIPARSDDQPHLVVFFDLEGRPANERLVDLKDVNGWARPASPACPEQSLLVVVVGGDVRLNGNQAMVANIVLTSPAPYGHVFKANGTADLIGTIYADSVDLTGTVDISLDDCFLQNLSPGLIDTTLVTSDYREVDRTDRP</sequence>
<keyword evidence="1" id="KW-0472">Membrane</keyword>